<evidence type="ECO:0000313" key="2">
    <source>
        <dbReference type="Proteomes" id="UP000281171"/>
    </source>
</evidence>
<proteinExistence type="predicted"/>
<organism evidence="1 2">
    <name type="scientific">Allofranklinella schreckenbergeri</name>
    <dbReference type="NCBI Taxonomy" id="1076744"/>
    <lineage>
        <taxon>Bacteria</taxon>
        <taxon>Pseudomonadati</taxon>
        <taxon>Pseudomonadota</taxon>
        <taxon>Betaproteobacteria</taxon>
        <taxon>Burkholderiales</taxon>
        <taxon>Comamonadaceae</taxon>
        <taxon>Allofranklinella</taxon>
    </lineage>
</organism>
<dbReference type="AlphaFoldDB" id="A0A3M6R2A6"/>
<sequence>MASADKAHKASRPSAPTPLFNAISSPITRIEKITSVTTFNLWPKIAAIKRHKAPVGCWKPVPLEPIPKKIRHTRSRCLHRAPVRHQDERLLIKQVQGSLLFRWFIGLWMDDTVRLLTVFTKNCHRLIECGAVQELFEQALARP</sequence>
<accession>A0A3M6R2A6</accession>
<name>A0A3M6R2A6_9BURK</name>
<dbReference type="Proteomes" id="UP000281171">
    <property type="component" value="Unassembled WGS sequence"/>
</dbReference>
<comment type="caution">
    <text evidence="1">The sequence shown here is derived from an EMBL/GenBank/DDBJ whole genome shotgun (WGS) entry which is preliminary data.</text>
</comment>
<evidence type="ECO:0000313" key="1">
    <source>
        <dbReference type="EMBL" id="RMX09414.1"/>
    </source>
</evidence>
<reference evidence="1 2" key="1">
    <citation type="submission" date="2018-10" db="EMBL/GenBank/DDBJ databases">
        <title>Comamonadaceae CDC group NO-1 genome sequencing and assembly.</title>
        <authorList>
            <person name="Bernier A.-M."/>
            <person name="Bernard K."/>
        </authorList>
    </citation>
    <scope>NUCLEOTIDE SEQUENCE [LARGE SCALE GENOMIC DNA]</scope>
    <source>
        <strain evidence="1 2">NML180581</strain>
    </source>
</reference>
<dbReference type="EMBL" id="RDQK01000014">
    <property type="protein sequence ID" value="RMX09414.1"/>
    <property type="molecule type" value="Genomic_DNA"/>
</dbReference>
<gene>
    <name evidence="1" type="ORF">EBQ24_06855</name>
</gene>
<protein>
    <submittedName>
        <fullName evidence="1">Transposase</fullName>
    </submittedName>
</protein>